<organism evidence="10 11">
    <name type="scientific">Confluentibacter flavum</name>
    <dbReference type="NCBI Taxonomy" id="1909700"/>
    <lineage>
        <taxon>Bacteria</taxon>
        <taxon>Pseudomonadati</taxon>
        <taxon>Bacteroidota</taxon>
        <taxon>Flavobacteriia</taxon>
        <taxon>Flavobacteriales</taxon>
        <taxon>Flavobacteriaceae</taxon>
        <taxon>Confluentibacter</taxon>
    </lineage>
</organism>
<dbReference type="Proteomes" id="UP000233435">
    <property type="component" value="Unassembled WGS sequence"/>
</dbReference>
<comment type="caution">
    <text evidence="10">The sequence shown here is derived from an EMBL/GenBank/DDBJ whole genome shotgun (WGS) entry which is preliminary data.</text>
</comment>
<protein>
    <submittedName>
        <fullName evidence="10">Quinoprotein glucose dehydrogenase</fullName>
    </submittedName>
</protein>
<evidence type="ECO:0000256" key="7">
    <source>
        <dbReference type="ARBA" id="ARBA00023004"/>
    </source>
</evidence>
<evidence type="ECO:0000256" key="1">
    <source>
        <dbReference type="ARBA" id="ARBA00001931"/>
    </source>
</evidence>
<keyword evidence="3 8" id="KW-0349">Heme</keyword>
<proteinExistence type="inferred from homology"/>
<dbReference type="SUPFAM" id="SSF46626">
    <property type="entry name" value="Cytochrome c"/>
    <property type="match status" value="1"/>
</dbReference>
<comment type="cofactor">
    <cofactor evidence="1">
        <name>pyrroloquinoline quinone</name>
        <dbReference type="ChEBI" id="CHEBI:58442"/>
    </cofactor>
</comment>
<dbReference type="EMBL" id="PJEO01000009">
    <property type="protein sequence ID" value="PKQ46666.1"/>
    <property type="molecule type" value="Genomic_DNA"/>
</dbReference>
<gene>
    <name evidence="10" type="ORF">CSW08_01315</name>
</gene>
<evidence type="ECO:0000256" key="4">
    <source>
        <dbReference type="ARBA" id="ARBA00022723"/>
    </source>
</evidence>
<accession>A0A2N3HNZ0</accession>
<dbReference type="PROSITE" id="PS51007">
    <property type="entry name" value="CYTC"/>
    <property type="match status" value="1"/>
</dbReference>
<dbReference type="InterPro" id="IPR002372">
    <property type="entry name" value="PQQ_rpt_dom"/>
</dbReference>
<dbReference type="PANTHER" id="PTHR32303">
    <property type="entry name" value="QUINOPROTEIN ALCOHOL DEHYDROGENASE (CYTOCHROME C)"/>
    <property type="match status" value="1"/>
</dbReference>
<dbReference type="SUPFAM" id="SSF50998">
    <property type="entry name" value="Quinoprotein alcohol dehydrogenase-like"/>
    <property type="match status" value="1"/>
</dbReference>
<feature type="domain" description="Cytochrome c" evidence="9">
    <location>
        <begin position="492"/>
        <end position="567"/>
    </location>
</feature>
<dbReference type="Gene3D" id="2.140.10.10">
    <property type="entry name" value="Quinoprotein alcohol dehydrogenase-like superfamily"/>
    <property type="match status" value="2"/>
</dbReference>
<dbReference type="GO" id="GO:0020037">
    <property type="term" value="F:heme binding"/>
    <property type="evidence" value="ECO:0007669"/>
    <property type="project" value="InterPro"/>
</dbReference>
<evidence type="ECO:0000313" key="11">
    <source>
        <dbReference type="Proteomes" id="UP000233435"/>
    </source>
</evidence>
<dbReference type="InterPro" id="IPR018391">
    <property type="entry name" value="PQQ_b-propeller_rpt"/>
</dbReference>
<evidence type="ECO:0000313" key="10">
    <source>
        <dbReference type="EMBL" id="PKQ46666.1"/>
    </source>
</evidence>
<dbReference type="SMART" id="SM00564">
    <property type="entry name" value="PQQ"/>
    <property type="match status" value="4"/>
</dbReference>
<dbReference type="PANTHER" id="PTHR32303:SF4">
    <property type="entry name" value="QUINOPROTEIN GLUCOSE DEHYDROGENASE"/>
    <property type="match status" value="1"/>
</dbReference>
<dbReference type="InterPro" id="IPR009056">
    <property type="entry name" value="Cyt_c-like_dom"/>
</dbReference>
<sequence>MKIKNFDLSVISFTNMKLYLNPIIKSGLILILFTLLGCNKNEDSQHKSWKDYGGGPDQSKYVDLNQIDKSNVKDLEVAWFYPTGDNKIYQFNPIIANNHMYVLAKNNSLVALNATTGEEIWIHANLSGITRRGINYWESKDGKDKRLIFQINSYLQAIDATTGKSILSFGENGLVDLRQGLGRDPNSFSRVQSATPGKIFEDLILLGSSPGEQYSSPPGYLRAFNVVTGKLEWTFHTVPQPGEYGYDTWPKDAYKYVGGVNTWGEISIDEERGIAYYPLGSPTYDYYGADRLGSNLFGNCILALDARTGKRIWHFQTVHHDIWDYDLTAAPQLITVKHDGKKIDAVAVASKNGFMFVFNRVTGEPLWPIEERPVLPSKIAGEQAWPTQPFPTVVPPISKQEMKKEDLSLVFLSAEERKEWEQKLDSAEIGFYTPLSNKNSTLAIPGAVGGVNWGMTAANPGKGMVYVISMNYPSFYEKLMTLDEIQEKNNSMRVARGNSLLYQQNCATCHGQNREGIAGPALVNLGQRMNMNDFKRILFSGRGDMPSYSHLKTEELEDLYNFLSGLNQNQTTRNNEETQVPTGPVIEVGGAPGGLEQRKVENSGGRYGAPYPEGVKIDHERLYMYQWGLEYPYIINPPWSEIMAYDLNKGEIKWKRALGEDPDANKLGFKNTGLMRAQRNGMIVTSSGLIFSTSKDGKIYAFDADNGEELWSATLPTGSEGLPAMYEENNKQYLVITATTPVRVGKNADEINDGKEPQGGYVVYALPNK</sequence>
<keyword evidence="4 8" id="KW-0479">Metal-binding</keyword>
<reference evidence="10 11" key="1">
    <citation type="submission" date="2017-12" db="EMBL/GenBank/DDBJ databases">
        <title>Confluentibacter flavum sp. nov., isolated from the saline lake.</title>
        <authorList>
            <person name="Yu L."/>
        </authorList>
    </citation>
    <scope>NUCLEOTIDE SEQUENCE [LARGE SCALE GENOMIC DNA]</scope>
    <source>
        <strain evidence="10 11">3B</strain>
    </source>
</reference>
<dbReference type="Gene3D" id="1.10.760.10">
    <property type="entry name" value="Cytochrome c-like domain"/>
    <property type="match status" value="1"/>
</dbReference>
<evidence type="ECO:0000256" key="8">
    <source>
        <dbReference type="PROSITE-ProRule" id="PRU00433"/>
    </source>
</evidence>
<evidence type="ECO:0000256" key="2">
    <source>
        <dbReference type="ARBA" id="ARBA00008156"/>
    </source>
</evidence>
<keyword evidence="7 8" id="KW-0408">Iron</keyword>
<keyword evidence="5" id="KW-0732">Signal</keyword>
<evidence type="ECO:0000256" key="5">
    <source>
        <dbReference type="ARBA" id="ARBA00022729"/>
    </source>
</evidence>
<evidence type="ECO:0000256" key="3">
    <source>
        <dbReference type="ARBA" id="ARBA00022617"/>
    </source>
</evidence>
<dbReference type="Pfam" id="PF01011">
    <property type="entry name" value="PQQ"/>
    <property type="match status" value="2"/>
</dbReference>
<comment type="similarity">
    <text evidence="2">Belongs to the bacterial PQQ dehydrogenase family.</text>
</comment>
<dbReference type="OrthoDB" id="9794322at2"/>
<dbReference type="GO" id="GO:0009055">
    <property type="term" value="F:electron transfer activity"/>
    <property type="evidence" value="ECO:0007669"/>
    <property type="project" value="InterPro"/>
</dbReference>
<evidence type="ECO:0000259" key="9">
    <source>
        <dbReference type="PROSITE" id="PS51007"/>
    </source>
</evidence>
<name>A0A2N3HNZ0_9FLAO</name>
<keyword evidence="11" id="KW-1185">Reference proteome</keyword>
<dbReference type="AlphaFoldDB" id="A0A2N3HNZ0"/>
<dbReference type="InterPro" id="IPR011047">
    <property type="entry name" value="Quinoprotein_ADH-like_sf"/>
</dbReference>
<keyword evidence="6" id="KW-0560">Oxidoreductase</keyword>
<dbReference type="GO" id="GO:0046872">
    <property type="term" value="F:metal ion binding"/>
    <property type="evidence" value="ECO:0007669"/>
    <property type="project" value="UniProtKB-KW"/>
</dbReference>
<dbReference type="InterPro" id="IPR036909">
    <property type="entry name" value="Cyt_c-like_dom_sf"/>
</dbReference>
<dbReference type="Pfam" id="PF13442">
    <property type="entry name" value="Cytochrome_CBB3"/>
    <property type="match status" value="1"/>
</dbReference>
<evidence type="ECO:0000256" key="6">
    <source>
        <dbReference type="ARBA" id="ARBA00023002"/>
    </source>
</evidence>
<dbReference type="GO" id="GO:0016491">
    <property type="term" value="F:oxidoreductase activity"/>
    <property type="evidence" value="ECO:0007669"/>
    <property type="project" value="UniProtKB-KW"/>
</dbReference>